<dbReference type="Proteomes" id="UP000504604">
    <property type="component" value="Linkage group LG4"/>
</dbReference>
<dbReference type="RefSeq" id="XP_011076905.1">
    <property type="nucleotide sequence ID" value="XM_011078603.2"/>
</dbReference>
<feature type="region of interest" description="Disordered" evidence="2">
    <location>
        <begin position="623"/>
        <end position="657"/>
    </location>
</feature>
<keyword evidence="3" id="KW-1185">Reference proteome</keyword>
<feature type="compositionally biased region" description="Acidic residues" evidence="2">
    <location>
        <begin position="89"/>
        <end position="100"/>
    </location>
</feature>
<feature type="region of interest" description="Disordered" evidence="2">
    <location>
        <begin position="88"/>
        <end position="375"/>
    </location>
</feature>
<feature type="compositionally biased region" description="Polar residues" evidence="2">
    <location>
        <begin position="240"/>
        <end position="251"/>
    </location>
</feature>
<keyword evidence="1" id="KW-0175">Coiled coil</keyword>
<reference evidence="4 5" key="1">
    <citation type="submission" date="2025-04" db="UniProtKB">
        <authorList>
            <consortium name="RefSeq"/>
        </authorList>
    </citation>
    <scope>IDENTIFICATION</scope>
</reference>
<feature type="coiled-coil region" evidence="1">
    <location>
        <begin position="39"/>
        <end position="73"/>
    </location>
</feature>
<feature type="compositionally biased region" description="Basic and acidic residues" evidence="2">
    <location>
        <begin position="195"/>
        <end position="208"/>
    </location>
</feature>
<sequence length="657" mass="72478">MSSSADEDQEQRKTSSMEESDSMTIEFLRARLLSERSVSKSARQRADDLAKRVEALEEQLKFVSLQREKAEKATVDVLAILEERGISDVSEEFDSSSEQDESPHDFKARNGSLMIKEPSTNTELRKNEVEAAYSSSEIESSPSTGRSLSWRSTKDSQHSLEKKKNMDSIRRRASFTSNSSSARRAGKSCRKIRIRDRSIEELQKDGAEKPTCSSDVYNSFDGEPVAPRGSSGYANGKNPLESSIGGSNSEPQKVYEHCFSGHERNEDMESALQHQAQLIGRYEEEEKAQREWEEKFRENNSGTQDSCDPGNHSDVTEERYEVKSPGPSFATGTLNSDNQEMKEEPADAHFSEPQTSKSSSSLADAGKGSLQDGKCNSNISACESSALECSFPMSNESSDQGLSGKQHEASANISSSHVGKNTPLHASSRSSSSSELPIVPQETSKNVASVLDALQLAKLSLNQKLTSFAPVARGASGNAIKPFNQEINNVHSFRVPVSSPGLFRLPTDYQYEANARANLGIGGRSTFANFLPEIAPGRLLSEPFVESQSLFPGDPFLTAPHRPFTPEIRSEIPPQRSLSLSQHRLSQGPSSYHLDHFTSPVLPPVKDTYPFLPDITLRVPLNEEGTSRAFPRPESRLPPGTRLSSYDQHVRPNMYNR</sequence>
<evidence type="ECO:0000313" key="4">
    <source>
        <dbReference type="RefSeq" id="XP_011076905.1"/>
    </source>
</evidence>
<feature type="region of interest" description="Disordered" evidence="2">
    <location>
        <begin position="1"/>
        <end position="22"/>
    </location>
</feature>
<feature type="compositionally biased region" description="Basic and acidic residues" evidence="2">
    <location>
        <begin position="281"/>
        <end position="298"/>
    </location>
</feature>
<organism evidence="3 4">
    <name type="scientific">Sesamum indicum</name>
    <name type="common">Oriental sesame</name>
    <name type="synonym">Sesamum orientale</name>
    <dbReference type="NCBI Taxonomy" id="4182"/>
    <lineage>
        <taxon>Eukaryota</taxon>
        <taxon>Viridiplantae</taxon>
        <taxon>Streptophyta</taxon>
        <taxon>Embryophyta</taxon>
        <taxon>Tracheophyta</taxon>
        <taxon>Spermatophyta</taxon>
        <taxon>Magnoliopsida</taxon>
        <taxon>eudicotyledons</taxon>
        <taxon>Gunneridae</taxon>
        <taxon>Pentapetalae</taxon>
        <taxon>asterids</taxon>
        <taxon>lamiids</taxon>
        <taxon>Lamiales</taxon>
        <taxon>Pedaliaceae</taxon>
        <taxon>Sesamum</taxon>
    </lineage>
</organism>
<dbReference type="AlphaFoldDB" id="A0A6I9T0G4"/>
<dbReference type="GeneID" id="105161040"/>
<feature type="compositionally biased region" description="Polar residues" evidence="2">
    <location>
        <begin position="393"/>
        <end position="419"/>
    </location>
</feature>
<protein>
    <submittedName>
        <fullName evidence="4 5">Uncharacterized protein LOC105161040</fullName>
    </submittedName>
</protein>
<evidence type="ECO:0000256" key="2">
    <source>
        <dbReference type="SAM" id="MobiDB-lite"/>
    </source>
</evidence>
<accession>A0A6I9T0G4</accession>
<evidence type="ECO:0000256" key="1">
    <source>
        <dbReference type="SAM" id="Coils"/>
    </source>
</evidence>
<feature type="region of interest" description="Disordered" evidence="2">
    <location>
        <begin position="393"/>
        <end position="439"/>
    </location>
</feature>
<evidence type="ECO:0000313" key="5">
    <source>
        <dbReference type="RefSeq" id="XP_020549040.1"/>
    </source>
</evidence>
<gene>
    <name evidence="4 5" type="primary">LOC105161040</name>
</gene>
<feature type="compositionally biased region" description="Polar residues" evidence="2">
    <location>
        <begin position="352"/>
        <end position="362"/>
    </location>
</feature>
<dbReference type="OrthoDB" id="1939754at2759"/>
<proteinExistence type="predicted"/>
<evidence type="ECO:0000313" key="3">
    <source>
        <dbReference type="Proteomes" id="UP000504604"/>
    </source>
</evidence>
<feature type="compositionally biased region" description="Low complexity" evidence="2">
    <location>
        <begin position="130"/>
        <end position="147"/>
    </location>
</feature>
<dbReference type="RefSeq" id="XP_020549040.1">
    <property type="nucleotide sequence ID" value="XM_020693381.1"/>
</dbReference>
<dbReference type="KEGG" id="sind:105161040"/>
<name>A0A6I9T0G4_SESIN</name>
<dbReference type="PANTHER" id="PTHR33701:SF3">
    <property type="entry name" value="TRANSCRIPTIONAL REGULATOR ATRX"/>
    <property type="match status" value="1"/>
</dbReference>
<feature type="compositionally biased region" description="Basic and acidic residues" evidence="2">
    <location>
        <begin position="253"/>
        <end position="267"/>
    </location>
</feature>
<dbReference type="PANTHER" id="PTHR33701">
    <property type="entry name" value="TRANSMEMBRANE PROTEIN"/>
    <property type="match status" value="1"/>
</dbReference>
<feature type="compositionally biased region" description="Basic and acidic residues" evidence="2">
    <location>
        <begin position="152"/>
        <end position="170"/>
    </location>
</feature>
<feature type="compositionally biased region" description="Basic and acidic residues" evidence="2">
    <location>
        <begin position="339"/>
        <end position="350"/>
    </location>
</feature>
<feature type="compositionally biased region" description="Basic residues" evidence="2">
    <location>
        <begin position="184"/>
        <end position="194"/>
    </location>
</feature>